<dbReference type="AlphaFoldDB" id="A0AA35P5E8"/>
<protein>
    <submittedName>
        <fullName evidence="1">Uncharacterized protein</fullName>
    </submittedName>
</protein>
<dbReference type="EMBL" id="OX395129">
    <property type="protein sequence ID" value="CAI5773560.1"/>
    <property type="molecule type" value="Genomic_DNA"/>
</dbReference>
<keyword evidence="2" id="KW-1185">Reference proteome</keyword>
<reference evidence="1" key="1">
    <citation type="submission" date="2022-12" db="EMBL/GenBank/DDBJ databases">
        <authorList>
            <person name="Alioto T."/>
            <person name="Alioto T."/>
            <person name="Gomez Garrido J."/>
        </authorList>
    </citation>
    <scope>NUCLEOTIDE SEQUENCE</scope>
</reference>
<gene>
    <name evidence="1" type="ORF">PODLI_1B037945</name>
</gene>
<name>A0AA35P5E8_9SAUR</name>
<evidence type="ECO:0000313" key="2">
    <source>
        <dbReference type="Proteomes" id="UP001178461"/>
    </source>
</evidence>
<dbReference type="Proteomes" id="UP001178461">
    <property type="component" value="Chromosome 4"/>
</dbReference>
<accession>A0AA35P5E8</accession>
<organism evidence="1 2">
    <name type="scientific">Podarcis lilfordi</name>
    <name type="common">Lilford's wall lizard</name>
    <dbReference type="NCBI Taxonomy" id="74358"/>
    <lineage>
        <taxon>Eukaryota</taxon>
        <taxon>Metazoa</taxon>
        <taxon>Chordata</taxon>
        <taxon>Craniata</taxon>
        <taxon>Vertebrata</taxon>
        <taxon>Euteleostomi</taxon>
        <taxon>Lepidosauria</taxon>
        <taxon>Squamata</taxon>
        <taxon>Bifurcata</taxon>
        <taxon>Unidentata</taxon>
        <taxon>Episquamata</taxon>
        <taxon>Laterata</taxon>
        <taxon>Lacertibaenia</taxon>
        <taxon>Lacertidae</taxon>
        <taxon>Podarcis</taxon>
    </lineage>
</organism>
<proteinExistence type="predicted"/>
<evidence type="ECO:0000313" key="1">
    <source>
        <dbReference type="EMBL" id="CAI5773560.1"/>
    </source>
</evidence>
<sequence>MRKSCVRPGALLGAQPVPPLLPAGWILRALGLRSRLCFPRGCFVLPLGIRINSMIIRCRLSNRLSMESKGTQTVVVLSNFDERDTFRES</sequence>